<dbReference type="PATRIC" id="fig|389348.3.peg.1213"/>
<organism evidence="1 2">
    <name type="scientific">Candidatus Protochlamydia naegleriophila</name>
    <dbReference type="NCBI Taxonomy" id="389348"/>
    <lineage>
        <taxon>Bacteria</taxon>
        <taxon>Pseudomonadati</taxon>
        <taxon>Chlamydiota</taxon>
        <taxon>Chlamydiia</taxon>
        <taxon>Parachlamydiales</taxon>
        <taxon>Parachlamydiaceae</taxon>
        <taxon>Candidatus Protochlamydia</taxon>
    </lineage>
</organism>
<dbReference type="EMBL" id="LN879502">
    <property type="protein sequence ID" value="CUI16718.1"/>
    <property type="molecule type" value="Genomic_DNA"/>
</dbReference>
<dbReference type="InParanoid" id="A0A0U5JBC5"/>
<reference evidence="2" key="1">
    <citation type="submission" date="2015-09" db="EMBL/GenBank/DDBJ databases">
        <authorList>
            <person name="Bertelli C."/>
        </authorList>
    </citation>
    <scope>NUCLEOTIDE SEQUENCE [LARGE SCALE GENOMIC DNA]</scope>
    <source>
        <strain evidence="2">KNic</strain>
    </source>
</reference>
<dbReference type="KEGG" id="pnl:PNK_1101"/>
<dbReference type="RefSeq" id="WP_059060787.1">
    <property type="nucleotide sequence ID" value="NZ_LN879502.1"/>
</dbReference>
<sequence length="146" mass="16263">MALPIHNQSPFFSFGDLSRLIIHWTPRTCVAGVAGFYSLGIAYEKGLMAAIDRIAIQVLRHHVGYMGLGAIMPTFQWYSAWGVRLTAALLAGLVYDVTERIALYIIRNFIAPNNPPPFTPLPRPALSIERKERSLPLDCDPLSQNL</sequence>
<evidence type="ECO:0000313" key="1">
    <source>
        <dbReference type="EMBL" id="CUI16718.1"/>
    </source>
</evidence>
<dbReference type="Proteomes" id="UP000069902">
    <property type="component" value="Chromosome cPNK"/>
</dbReference>
<accession>A0A0U5JBC5</accession>
<name>A0A0U5JBC5_9BACT</name>
<gene>
    <name evidence="1" type="ORF">PNK_1101</name>
</gene>
<keyword evidence="2" id="KW-1185">Reference proteome</keyword>
<protein>
    <submittedName>
        <fullName evidence="1">Uncharacterized protein</fullName>
    </submittedName>
</protein>
<proteinExistence type="predicted"/>
<evidence type="ECO:0000313" key="2">
    <source>
        <dbReference type="Proteomes" id="UP000069902"/>
    </source>
</evidence>
<dbReference type="AlphaFoldDB" id="A0A0U5JBC5"/>